<feature type="transmembrane region" description="Helical" evidence="2">
    <location>
        <begin position="112"/>
        <end position="132"/>
    </location>
</feature>
<evidence type="ECO:0000313" key="4">
    <source>
        <dbReference type="Proteomes" id="UP000009168"/>
    </source>
</evidence>
<feature type="transmembrane region" description="Helical" evidence="2">
    <location>
        <begin position="586"/>
        <end position="602"/>
    </location>
</feature>
<dbReference type="InParanoid" id="Q234Q4"/>
<keyword evidence="1" id="KW-0175">Coiled coil</keyword>
<feature type="transmembrane region" description="Helical" evidence="2">
    <location>
        <begin position="735"/>
        <end position="768"/>
    </location>
</feature>
<dbReference type="GO" id="GO:0005227">
    <property type="term" value="F:calcium-activated cation channel activity"/>
    <property type="evidence" value="ECO:0007669"/>
    <property type="project" value="InterPro"/>
</dbReference>
<sequence length="963" mass="115349">MKRKLIQEERQIDENIDQELQAIIYKYRRHAQKQRSYLEDSNFRSMKQKDPESFQNEYSMSKFPGDVYEAKQKKKNQTIYEIYLNQRKKKIDWLFFNIYQESYLIERYGMGVPLFFTMMKMTIAVLLILFFANLYTGLNQFNVCNSNQCYSFIFGGFGIIDIVNLPSDFMISFSFASWLVFSYIFKLYIYRICETDDENRHDYVAKSNQIILKYFQKGLSQEQIEEQLTQKFYQYIEKEQIPITSNDMRISLAHVTPITNYYKISKKIKETNKIYMKIIKLLKSIDEEIMKPQQDQSNESQSFSNYNQNQNVIINQSFKNSINETDQKKESQDEIQHKQLLLENKNQQNTSFLEDQANLQNENEEQKQITEELKTQEIEQSEQQQNQINLCQSLLLENETENQIDIKEYNQQFSTSSSDDDYRIQIVDLFYCQQLLRKEDDNKIKKLIKLIEKYQKIKLELQQEYISKKTLSSSYIVKCNSIQQKNLLLIFLKPSNLFKSFFQKAKYIFRSKYSSYSLDRYFPQSSTHLNINWQTIGIELQDKLQKQALVYILGLVQFVIFYYFLINLYSLKSDNDEDQENVKQQYLKKALFSLITTIFYLISEKLYDLYSVHMITSMDSKRIVLYMQNLFTFYSLFYIILPLVNVLAYGISRLIDTNNDSQFQPFTQVRPFQIFVTNFLVAASLFSAKSIFAVKIIKKKIIQMYYLKSKRYLKKTQYELNKIFRRQKFRLEDCTLALFNLLVISIPFTFCLPILLILPILFLFIMYFSFKYQYLMVLRPGYYCKSIHKKTSRIFANYIQRISFFSYIFFTSNIFILFSGVIFYLAYSIFEIVVIIYLKQNFKKKQASRHDFINNMIGNFQVEKKAELNTQLSQAVEQYQYLSKSNSLNSIQPRVFFFNQQQINSNVQSDQLSQADSQIKMQTASDSQFNTKQNKRFHYSFMLQYQKYKYIQDSSKQFHCQKC</sequence>
<feature type="transmembrane region" description="Helical" evidence="2">
    <location>
        <begin position="169"/>
        <end position="190"/>
    </location>
</feature>
<name>Q234Q4_TETTS</name>
<keyword evidence="2" id="KW-0472">Membrane</keyword>
<feature type="transmembrane region" description="Helical" evidence="2">
    <location>
        <begin position="623"/>
        <end position="652"/>
    </location>
</feature>
<dbReference type="PANTHER" id="PTHR13018:SF5">
    <property type="entry name" value="RE44586P"/>
    <property type="match status" value="1"/>
</dbReference>
<dbReference type="AlphaFoldDB" id="Q234Q4"/>
<feature type="coiled-coil region" evidence="1">
    <location>
        <begin position="328"/>
        <end position="379"/>
    </location>
</feature>
<dbReference type="KEGG" id="tet:TTHERM_00101450"/>
<feature type="transmembrane region" description="Helical" evidence="2">
    <location>
        <begin position="548"/>
        <end position="566"/>
    </location>
</feature>
<dbReference type="Proteomes" id="UP000009168">
    <property type="component" value="Unassembled WGS sequence"/>
</dbReference>
<organism evidence="3 4">
    <name type="scientific">Tetrahymena thermophila (strain SB210)</name>
    <dbReference type="NCBI Taxonomy" id="312017"/>
    <lineage>
        <taxon>Eukaryota</taxon>
        <taxon>Sar</taxon>
        <taxon>Alveolata</taxon>
        <taxon>Ciliophora</taxon>
        <taxon>Intramacronucleata</taxon>
        <taxon>Oligohymenophorea</taxon>
        <taxon>Hymenostomatida</taxon>
        <taxon>Tetrahymenina</taxon>
        <taxon>Tetrahymenidae</taxon>
        <taxon>Tetrahymena</taxon>
    </lineage>
</organism>
<dbReference type="EMBL" id="GG662767">
    <property type="protein sequence ID" value="EAR91949.2"/>
    <property type="molecule type" value="Genomic_DNA"/>
</dbReference>
<accession>Q234Q4</accession>
<keyword evidence="2 3" id="KW-0812">Transmembrane</keyword>
<evidence type="ECO:0000256" key="1">
    <source>
        <dbReference type="SAM" id="Coils"/>
    </source>
</evidence>
<proteinExistence type="predicted"/>
<evidence type="ECO:0000313" key="3">
    <source>
        <dbReference type="EMBL" id="EAR91949.2"/>
    </source>
</evidence>
<evidence type="ECO:0000256" key="2">
    <source>
        <dbReference type="SAM" id="Phobius"/>
    </source>
</evidence>
<keyword evidence="2" id="KW-1133">Transmembrane helix</keyword>
<dbReference type="HOGENOM" id="CLU_546915_0_0_1"/>
<dbReference type="PANTHER" id="PTHR13018">
    <property type="entry name" value="PROBABLE MEMBRANE PROTEIN DUF221-RELATED"/>
    <property type="match status" value="1"/>
</dbReference>
<feature type="transmembrane region" description="Helical" evidence="2">
    <location>
        <begin position="672"/>
        <end position="694"/>
    </location>
</feature>
<reference evidence="4" key="1">
    <citation type="journal article" date="2006" name="PLoS Biol.">
        <title>Macronuclear genome sequence of the ciliate Tetrahymena thermophila, a model eukaryote.</title>
        <authorList>
            <person name="Eisen J.A."/>
            <person name="Coyne R.S."/>
            <person name="Wu M."/>
            <person name="Wu D."/>
            <person name="Thiagarajan M."/>
            <person name="Wortman J.R."/>
            <person name="Badger J.H."/>
            <person name="Ren Q."/>
            <person name="Amedeo P."/>
            <person name="Jones K.M."/>
            <person name="Tallon L.J."/>
            <person name="Delcher A.L."/>
            <person name="Salzberg S.L."/>
            <person name="Silva J.C."/>
            <person name="Haas B.J."/>
            <person name="Majoros W.H."/>
            <person name="Farzad M."/>
            <person name="Carlton J.M."/>
            <person name="Smith R.K. Jr."/>
            <person name="Garg J."/>
            <person name="Pearlman R.E."/>
            <person name="Karrer K.M."/>
            <person name="Sun L."/>
            <person name="Manning G."/>
            <person name="Elde N.C."/>
            <person name="Turkewitz A.P."/>
            <person name="Asai D.J."/>
            <person name="Wilkes D.E."/>
            <person name="Wang Y."/>
            <person name="Cai H."/>
            <person name="Collins K."/>
            <person name="Stewart B.A."/>
            <person name="Lee S.R."/>
            <person name="Wilamowska K."/>
            <person name="Weinberg Z."/>
            <person name="Ruzzo W.L."/>
            <person name="Wloga D."/>
            <person name="Gaertig J."/>
            <person name="Frankel J."/>
            <person name="Tsao C.-C."/>
            <person name="Gorovsky M.A."/>
            <person name="Keeling P.J."/>
            <person name="Waller R.F."/>
            <person name="Patron N.J."/>
            <person name="Cherry J.M."/>
            <person name="Stover N.A."/>
            <person name="Krieger C.J."/>
            <person name="del Toro C."/>
            <person name="Ryder H.F."/>
            <person name="Williamson S.C."/>
            <person name="Barbeau R.A."/>
            <person name="Hamilton E.P."/>
            <person name="Orias E."/>
        </authorList>
    </citation>
    <scope>NUCLEOTIDE SEQUENCE [LARGE SCALE GENOMIC DNA]</scope>
    <source>
        <strain evidence="4">SB210</strain>
    </source>
</reference>
<protein>
    <submittedName>
        <fullName evidence="3">Transmembrane protein, putative</fullName>
    </submittedName>
</protein>
<feature type="transmembrane region" description="Helical" evidence="2">
    <location>
        <begin position="814"/>
        <end position="838"/>
    </location>
</feature>
<gene>
    <name evidence="3" type="ORF">TTHERM_00101450</name>
</gene>
<dbReference type="GeneID" id="7841208"/>
<dbReference type="GO" id="GO:0005886">
    <property type="term" value="C:plasma membrane"/>
    <property type="evidence" value="ECO:0007669"/>
    <property type="project" value="TreeGrafter"/>
</dbReference>
<keyword evidence="4" id="KW-1185">Reference proteome</keyword>
<dbReference type="RefSeq" id="XP_001012194.2">
    <property type="nucleotide sequence ID" value="XM_001012194.2"/>
</dbReference>
<dbReference type="InterPro" id="IPR045122">
    <property type="entry name" value="Csc1-like"/>
</dbReference>